<dbReference type="AlphaFoldDB" id="A0AAD2CMQ9"/>
<keyword evidence="2" id="KW-1185">Reference proteome</keyword>
<evidence type="ECO:0000313" key="1">
    <source>
        <dbReference type="EMBL" id="CAJ1939691.1"/>
    </source>
</evidence>
<comment type="caution">
    <text evidence="1">The sequence shown here is derived from an EMBL/GenBank/DDBJ whole genome shotgun (WGS) entry which is preliminary data.</text>
</comment>
<dbReference type="EMBL" id="CAKOGP040000831">
    <property type="protein sequence ID" value="CAJ1939691.1"/>
    <property type="molecule type" value="Genomic_DNA"/>
</dbReference>
<protein>
    <submittedName>
        <fullName evidence="1">Uncharacterized protein</fullName>
    </submittedName>
</protein>
<organism evidence="1 2">
    <name type="scientific">Cylindrotheca closterium</name>
    <dbReference type="NCBI Taxonomy" id="2856"/>
    <lineage>
        <taxon>Eukaryota</taxon>
        <taxon>Sar</taxon>
        <taxon>Stramenopiles</taxon>
        <taxon>Ochrophyta</taxon>
        <taxon>Bacillariophyta</taxon>
        <taxon>Bacillariophyceae</taxon>
        <taxon>Bacillariophycidae</taxon>
        <taxon>Bacillariales</taxon>
        <taxon>Bacillariaceae</taxon>
        <taxon>Cylindrotheca</taxon>
    </lineage>
</organism>
<reference evidence="1" key="1">
    <citation type="submission" date="2023-08" db="EMBL/GenBank/DDBJ databases">
        <authorList>
            <person name="Audoor S."/>
            <person name="Bilcke G."/>
        </authorList>
    </citation>
    <scope>NUCLEOTIDE SEQUENCE</scope>
</reference>
<gene>
    <name evidence="1" type="ORF">CYCCA115_LOCUS6698</name>
</gene>
<name>A0AAD2CMQ9_9STRA</name>
<sequence length="165" mass="18957">MPPISTAAVSSLEEGAGKKLAVWEIHYQPQSIKEHNLDRRNFVPIQLWNTNKTMFGEKGSITRKRYSRFINNTVKRVGIETYIKSLKKHKIEMLDTTRAELKSNEENPVDADDRMGTEEIEEDKPTIEQRNLMRAVNYASDEDKAEMMGYVLQVIDAKMRAPKAA</sequence>
<dbReference type="Proteomes" id="UP001295423">
    <property type="component" value="Unassembled WGS sequence"/>
</dbReference>
<accession>A0AAD2CMQ9</accession>
<evidence type="ECO:0000313" key="2">
    <source>
        <dbReference type="Proteomes" id="UP001295423"/>
    </source>
</evidence>
<proteinExistence type="predicted"/>